<dbReference type="Proteomes" id="UP001162164">
    <property type="component" value="Unassembled WGS sequence"/>
</dbReference>
<comment type="catalytic activity">
    <reaction evidence="9">
        <text>a 1,2-diacyl-sn-glycero-3-phospho-(1D-myo-inositol) + ATP = a 1,2-diacyl-sn-glycero-3-phospho-(1D-myo-inositol 4-phosphate) + ADP + H(+)</text>
        <dbReference type="Rhea" id="RHEA:19877"/>
        <dbReference type="ChEBI" id="CHEBI:15378"/>
        <dbReference type="ChEBI" id="CHEBI:30616"/>
        <dbReference type="ChEBI" id="CHEBI:57880"/>
        <dbReference type="ChEBI" id="CHEBI:58178"/>
        <dbReference type="ChEBI" id="CHEBI:456216"/>
        <dbReference type="EC" id="2.7.1.67"/>
    </reaction>
</comment>
<comment type="similarity">
    <text evidence="2 9">Belongs to the PI3/PI4-kinase family. Type II PI4K subfamily.</text>
</comment>
<sequence length="456" mass="51788">MSASETVPILVNNSGSENEAHVALSIVCSDGEEISLVPEVVFESALDSPSVNRESQPLLGGLDVSYNQFPDDPTFSDLVWQAEVAIDNGIFPERISQGSSGSYFVKNQHGKIIAVFKPKDEEPYGRLNPKWTKWMHKLCCPCCFGRSCLIPNQGYLSEAAAYLVDHKLNLNIVPKTRIGKKQELKRAIMEQFPNVGLRFNRIGLPPKVGSFQLFVEGYKDADYWLRRFEVEPLPPPVAQKFQSQFERLVVLDYIIRNTDRGNDNWLIKYEQPSIANGNTVSAHVDQIDTADWNVVQAPDISIAAIDNGLAFPYKHPDSWRAYPYHWAWIPQAKVPFSKQTKDLVLPLLADMNFVQKQIICTLLTESLPVITPIFVMICIYFFKQDKGFDKNLYERQMSVVRGQILNLTQALKDGKSPVQLVQMPAVVVEKSQGQHTSRFFNFTQRFQDKSPFFSWC</sequence>
<proteinExistence type="inferred from homology"/>
<evidence type="ECO:0000256" key="9">
    <source>
        <dbReference type="RuleBase" id="RU367084"/>
    </source>
</evidence>
<evidence type="ECO:0000259" key="10">
    <source>
        <dbReference type="PROSITE" id="PS50290"/>
    </source>
</evidence>
<comment type="subcellular location">
    <subcellularLocation>
        <location evidence="1">Cell membrane</location>
    </subcellularLocation>
    <subcellularLocation>
        <location evidence="9">Membrane</location>
        <topology evidence="9">Peripheral membrane protein</topology>
    </subcellularLocation>
</comment>
<evidence type="ECO:0000256" key="7">
    <source>
        <dbReference type="ARBA" id="ARBA00022840"/>
    </source>
</evidence>
<dbReference type="EMBL" id="JAPWTJ010001297">
    <property type="protein sequence ID" value="KAJ8972809.1"/>
    <property type="molecule type" value="Genomic_DNA"/>
</dbReference>
<comment type="caution">
    <text evidence="11">The sequence shown here is derived from an EMBL/GenBank/DDBJ whole genome shotgun (WGS) entry which is preliminary data.</text>
</comment>
<name>A0ABQ9J3X6_9CUCU</name>
<keyword evidence="6 9" id="KW-0418">Kinase</keyword>
<evidence type="ECO:0000313" key="11">
    <source>
        <dbReference type="EMBL" id="KAJ8972809.1"/>
    </source>
</evidence>
<evidence type="ECO:0000313" key="12">
    <source>
        <dbReference type="Proteomes" id="UP001162164"/>
    </source>
</evidence>
<keyword evidence="12" id="KW-1185">Reference proteome</keyword>
<keyword evidence="5 9" id="KW-0547">Nucleotide-binding</keyword>
<dbReference type="InterPro" id="IPR039756">
    <property type="entry name" value="Lsb6/PI4K2"/>
</dbReference>
<dbReference type="PANTHER" id="PTHR12865:SF1">
    <property type="entry name" value="PHOSPHATIDYLINOSITOL 4-KINASE TYPE 2"/>
    <property type="match status" value="1"/>
</dbReference>
<dbReference type="PROSITE" id="PS50290">
    <property type="entry name" value="PI3_4_KINASE_3"/>
    <property type="match status" value="1"/>
</dbReference>
<keyword evidence="7 9" id="KW-0067">ATP-binding</keyword>
<dbReference type="InterPro" id="IPR000403">
    <property type="entry name" value="PI3/4_kinase_cat_dom"/>
</dbReference>
<reference evidence="11" key="1">
    <citation type="journal article" date="2023" name="Insect Mol. Biol.">
        <title>Genome sequencing provides insights into the evolution of gene families encoding plant cell wall-degrading enzymes in longhorned beetles.</title>
        <authorList>
            <person name="Shin N.R."/>
            <person name="Okamura Y."/>
            <person name="Kirsch R."/>
            <person name="Pauchet Y."/>
        </authorList>
    </citation>
    <scope>NUCLEOTIDE SEQUENCE</scope>
    <source>
        <strain evidence="11">MMC_N1</strain>
    </source>
</reference>
<evidence type="ECO:0000256" key="6">
    <source>
        <dbReference type="ARBA" id="ARBA00022777"/>
    </source>
</evidence>
<evidence type="ECO:0000256" key="4">
    <source>
        <dbReference type="ARBA" id="ARBA00022679"/>
    </source>
</evidence>
<accession>A0ABQ9J3X6</accession>
<keyword evidence="8 9" id="KW-0472">Membrane</keyword>
<dbReference type="PANTHER" id="PTHR12865">
    <property type="entry name" value="PHOSPHATIDYLINOSITOL 4-KINASE TYPE-II"/>
    <property type="match status" value="1"/>
</dbReference>
<feature type="domain" description="PI3K/PI4K catalytic" evidence="10">
    <location>
        <begin position="89"/>
        <end position="430"/>
    </location>
</feature>
<protein>
    <recommendedName>
        <fullName evidence="9">Phosphatidylinositol 4-kinase type 2</fullName>
        <ecNumber evidence="9">2.7.1.67</ecNumber>
    </recommendedName>
</protein>
<evidence type="ECO:0000256" key="5">
    <source>
        <dbReference type="ARBA" id="ARBA00022741"/>
    </source>
</evidence>
<keyword evidence="4 9" id="KW-0808">Transferase</keyword>
<organism evidence="11 12">
    <name type="scientific">Molorchus minor</name>
    <dbReference type="NCBI Taxonomy" id="1323400"/>
    <lineage>
        <taxon>Eukaryota</taxon>
        <taxon>Metazoa</taxon>
        <taxon>Ecdysozoa</taxon>
        <taxon>Arthropoda</taxon>
        <taxon>Hexapoda</taxon>
        <taxon>Insecta</taxon>
        <taxon>Pterygota</taxon>
        <taxon>Neoptera</taxon>
        <taxon>Endopterygota</taxon>
        <taxon>Coleoptera</taxon>
        <taxon>Polyphaga</taxon>
        <taxon>Cucujiformia</taxon>
        <taxon>Chrysomeloidea</taxon>
        <taxon>Cerambycidae</taxon>
        <taxon>Lamiinae</taxon>
        <taxon>Monochamini</taxon>
        <taxon>Molorchus</taxon>
    </lineage>
</organism>
<gene>
    <name evidence="11" type="ORF">NQ317_009505</name>
</gene>
<dbReference type="EC" id="2.7.1.67" evidence="9"/>
<evidence type="ECO:0000256" key="8">
    <source>
        <dbReference type="ARBA" id="ARBA00023136"/>
    </source>
</evidence>
<keyword evidence="3" id="KW-1003">Cell membrane</keyword>
<evidence type="ECO:0000256" key="1">
    <source>
        <dbReference type="ARBA" id="ARBA00004236"/>
    </source>
</evidence>
<evidence type="ECO:0000256" key="3">
    <source>
        <dbReference type="ARBA" id="ARBA00022475"/>
    </source>
</evidence>
<evidence type="ECO:0000256" key="2">
    <source>
        <dbReference type="ARBA" id="ARBA00008941"/>
    </source>
</evidence>
<dbReference type="Pfam" id="PF00454">
    <property type="entry name" value="PI3_PI4_kinase"/>
    <property type="match status" value="1"/>
</dbReference>